<dbReference type="EMBL" id="BKCJ010301403">
    <property type="protein sequence ID" value="GEZ61949.1"/>
    <property type="molecule type" value="Genomic_DNA"/>
</dbReference>
<comment type="caution">
    <text evidence="1">The sequence shown here is derived from an EMBL/GenBank/DDBJ whole genome shotgun (WGS) entry which is preliminary data.</text>
</comment>
<evidence type="ECO:0000313" key="1">
    <source>
        <dbReference type="EMBL" id="GEZ61949.1"/>
    </source>
</evidence>
<proteinExistence type="predicted"/>
<reference evidence="1" key="1">
    <citation type="journal article" date="2019" name="Sci. Rep.">
        <title>Draft genome of Tanacetum cinerariifolium, the natural source of mosquito coil.</title>
        <authorList>
            <person name="Yamashiro T."/>
            <person name="Shiraishi A."/>
            <person name="Satake H."/>
            <person name="Nakayama K."/>
        </authorList>
    </citation>
    <scope>NUCLEOTIDE SEQUENCE</scope>
</reference>
<sequence length="70" mass="7508">GRGGCGDVGWLETTMERKWRLLEMLVRVRQRLQGDDGGDGGMVSRVDGVEVVRGDEGEGEVVVVMTVGCG</sequence>
<feature type="non-terminal residue" evidence="1">
    <location>
        <position position="1"/>
    </location>
</feature>
<feature type="non-terminal residue" evidence="1">
    <location>
        <position position="70"/>
    </location>
</feature>
<name>A0A699IJM7_TANCI</name>
<gene>
    <name evidence="1" type="ORF">Tci_533922</name>
</gene>
<organism evidence="1">
    <name type="scientific">Tanacetum cinerariifolium</name>
    <name type="common">Dalmatian daisy</name>
    <name type="synonym">Chrysanthemum cinerariifolium</name>
    <dbReference type="NCBI Taxonomy" id="118510"/>
    <lineage>
        <taxon>Eukaryota</taxon>
        <taxon>Viridiplantae</taxon>
        <taxon>Streptophyta</taxon>
        <taxon>Embryophyta</taxon>
        <taxon>Tracheophyta</taxon>
        <taxon>Spermatophyta</taxon>
        <taxon>Magnoliopsida</taxon>
        <taxon>eudicotyledons</taxon>
        <taxon>Gunneridae</taxon>
        <taxon>Pentapetalae</taxon>
        <taxon>asterids</taxon>
        <taxon>campanulids</taxon>
        <taxon>Asterales</taxon>
        <taxon>Asteraceae</taxon>
        <taxon>Asteroideae</taxon>
        <taxon>Anthemideae</taxon>
        <taxon>Anthemidinae</taxon>
        <taxon>Tanacetum</taxon>
    </lineage>
</organism>
<dbReference type="AlphaFoldDB" id="A0A699IJM7"/>
<accession>A0A699IJM7</accession>
<protein>
    <submittedName>
        <fullName evidence="1">Uncharacterized protein</fullName>
    </submittedName>
</protein>